<reference evidence="2" key="1">
    <citation type="submission" date="2014-09" db="EMBL/GenBank/DDBJ databases">
        <authorList>
            <person name="Magalhaes I.L.F."/>
            <person name="Oliveira U."/>
            <person name="Santos F.R."/>
            <person name="Vidigal T.H.D.A."/>
            <person name="Brescovit A.D."/>
            <person name="Santos A.J."/>
        </authorList>
    </citation>
    <scope>NUCLEOTIDE SEQUENCE</scope>
    <source>
        <tissue evidence="2">Shoot tissue taken approximately 20 cm above the soil surface</tissue>
    </source>
</reference>
<evidence type="ECO:0000256" key="1">
    <source>
        <dbReference type="SAM" id="Phobius"/>
    </source>
</evidence>
<organism evidence="2">
    <name type="scientific">Arundo donax</name>
    <name type="common">Giant reed</name>
    <name type="synonym">Donax arundinaceus</name>
    <dbReference type="NCBI Taxonomy" id="35708"/>
    <lineage>
        <taxon>Eukaryota</taxon>
        <taxon>Viridiplantae</taxon>
        <taxon>Streptophyta</taxon>
        <taxon>Embryophyta</taxon>
        <taxon>Tracheophyta</taxon>
        <taxon>Spermatophyta</taxon>
        <taxon>Magnoliopsida</taxon>
        <taxon>Liliopsida</taxon>
        <taxon>Poales</taxon>
        <taxon>Poaceae</taxon>
        <taxon>PACMAD clade</taxon>
        <taxon>Arundinoideae</taxon>
        <taxon>Arundineae</taxon>
        <taxon>Arundo</taxon>
    </lineage>
</organism>
<accession>A0A0A8YVS9</accession>
<keyword evidence="1" id="KW-0472">Membrane</keyword>
<name>A0A0A8YVS9_ARUDO</name>
<sequence>MPLNKTSVGFLGYFSSMDILLRVFQIAYAKPLKSSRL</sequence>
<keyword evidence="1" id="KW-0812">Transmembrane</keyword>
<feature type="transmembrane region" description="Helical" evidence="1">
    <location>
        <begin position="6"/>
        <end position="28"/>
    </location>
</feature>
<protein>
    <submittedName>
        <fullName evidence="2">Uncharacterized protein</fullName>
    </submittedName>
</protein>
<proteinExistence type="predicted"/>
<dbReference type="EMBL" id="GBRH01271183">
    <property type="protein sequence ID" value="JAD26712.1"/>
    <property type="molecule type" value="Transcribed_RNA"/>
</dbReference>
<reference evidence="2" key="2">
    <citation type="journal article" date="2015" name="Data Brief">
        <title>Shoot transcriptome of the giant reed, Arundo donax.</title>
        <authorList>
            <person name="Barrero R.A."/>
            <person name="Guerrero F.D."/>
            <person name="Moolhuijzen P."/>
            <person name="Goolsby J.A."/>
            <person name="Tidwell J."/>
            <person name="Bellgard S.E."/>
            <person name="Bellgard M.I."/>
        </authorList>
    </citation>
    <scope>NUCLEOTIDE SEQUENCE</scope>
    <source>
        <tissue evidence="2">Shoot tissue taken approximately 20 cm above the soil surface</tissue>
    </source>
</reference>
<evidence type="ECO:0000313" key="2">
    <source>
        <dbReference type="EMBL" id="JAD26712.1"/>
    </source>
</evidence>
<keyword evidence="1" id="KW-1133">Transmembrane helix</keyword>
<dbReference type="AlphaFoldDB" id="A0A0A8YVS9"/>